<proteinExistence type="predicted"/>
<reference evidence="2 3" key="1">
    <citation type="submission" date="2020-11" db="EMBL/GenBank/DDBJ databases">
        <title>Description of Pontivivens ytuae sp. nov. isolated from deep sea sediment of Mariana Trench.</title>
        <authorList>
            <person name="Wang Z."/>
            <person name="Sun Q.-L."/>
            <person name="Xu X.-D."/>
            <person name="Tang Y.-Z."/>
            <person name="Zhang J."/>
        </authorList>
    </citation>
    <scope>NUCLEOTIDE SEQUENCE [LARGE SCALE GENOMIC DNA]</scope>
    <source>
        <strain evidence="2 3">MT2928</strain>
    </source>
</reference>
<evidence type="ECO:0000313" key="3">
    <source>
        <dbReference type="Proteomes" id="UP000594800"/>
    </source>
</evidence>
<gene>
    <name evidence="2" type="ORF">I0K15_19115</name>
</gene>
<dbReference type="KEGG" id="poz:I0K15_19115"/>
<dbReference type="RefSeq" id="WP_196103067.1">
    <property type="nucleotide sequence ID" value="NZ_CP064942.1"/>
</dbReference>
<keyword evidence="1" id="KW-0732">Signal</keyword>
<organism evidence="2 3">
    <name type="scientific">Pontivivens ytuae</name>
    <dbReference type="NCBI Taxonomy" id="2789856"/>
    <lineage>
        <taxon>Bacteria</taxon>
        <taxon>Pseudomonadati</taxon>
        <taxon>Pseudomonadota</taxon>
        <taxon>Alphaproteobacteria</taxon>
        <taxon>Rhodobacterales</taxon>
        <taxon>Paracoccaceae</taxon>
        <taxon>Pontivivens</taxon>
    </lineage>
</organism>
<dbReference type="PROSITE" id="PS51257">
    <property type="entry name" value="PROKAR_LIPOPROTEIN"/>
    <property type="match status" value="1"/>
</dbReference>
<name>A0A7S9QCF6_9RHOB</name>
<protein>
    <submittedName>
        <fullName evidence="2">Uncharacterized protein</fullName>
    </submittedName>
</protein>
<dbReference type="EMBL" id="CP064942">
    <property type="protein sequence ID" value="QPH53858.1"/>
    <property type="molecule type" value="Genomic_DNA"/>
</dbReference>
<sequence>MRATLLLSAIALSACTVPVPVPTPTASAPDTRPRAGQTSTIEPCTILEVTEAEIAPEENGLTRIASTVGGMAGGLVGLGQSGSSAGGALSRTFNGSQTLGVEYTVETTDGRTLIVLQDIPEGEPALAAGGDCRIRSTPSTGLSRILPPVNASAAGAGAGSEFSWADAMESVSGTGDAESAASASSF</sequence>
<evidence type="ECO:0000313" key="2">
    <source>
        <dbReference type="EMBL" id="QPH53858.1"/>
    </source>
</evidence>
<dbReference type="Proteomes" id="UP000594800">
    <property type="component" value="Chromosome"/>
</dbReference>
<evidence type="ECO:0000256" key="1">
    <source>
        <dbReference type="SAM" id="SignalP"/>
    </source>
</evidence>
<accession>A0A7S9QCF6</accession>
<dbReference type="AlphaFoldDB" id="A0A7S9QCF6"/>
<feature type="signal peptide" evidence="1">
    <location>
        <begin position="1"/>
        <end position="16"/>
    </location>
</feature>
<keyword evidence="3" id="KW-1185">Reference proteome</keyword>
<feature type="chain" id="PRO_5032505597" evidence="1">
    <location>
        <begin position="17"/>
        <end position="186"/>
    </location>
</feature>